<feature type="compositionally biased region" description="Acidic residues" evidence="1">
    <location>
        <begin position="613"/>
        <end position="625"/>
    </location>
</feature>
<gene>
    <name evidence="3" type="ORF">BM221_001139</name>
</gene>
<dbReference type="PROSITE" id="PS00028">
    <property type="entry name" value="ZINC_FINGER_C2H2_1"/>
    <property type="match status" value="1"/>
</dbReference>
<feature type="region of interest" description="Disordered" evidence="1">
    <location>
        <begin position="610"/>
        <end position="691"/>
    </location>
</feature>
<accession>A0A2N6P2H8</accession>
<dbReference type="PANTHER" id="PTHR35391:SF7">
    <property type="entry name" value="C2H2-TYPE DOMAIN-CONTAINING PROTEIN"/>
    <property type="match status" value="1"/>
</dbReference>
<dbReference type="SUPFAM" id="SSF46689">
    <property type="entry name" value="Homeodomain-like"/>
    <property type="match status" value="1"/>
</dbReference>
<sequence length="866" mass="95144">MLSISLNSTAAFCISNICPSKVADDDHSRIRSCSLYGFHSAPNGLLISSSMSEYGTTPSRSISHVVALDVPHGREQGVVALDGFDGGGEDAEDAEDDADDLEAGHAGGGVGERCGGGRGGGGDEAEMRPEPLPGTRATRLHGRLSGVASCRKISIRKSFSVVLCNVLRCAVIVVMKNVQLESGPAESRFAVLVNRGLALFKSLVAGLDDDIINRSVVVSFAAKFKLWASSLGAHRSSGSRSLEYRLRDASFIRNHILSLLQDLCESLNEAVSLITEDDAPLVREEAPDATLEELAEYFQNEQEETDEMKAIVKSIEHEINCLLRLSVTIRNPAPHDHFKSRAGAEIVHHFKHWDLQHIQAKFPDADPHVQERLAEATSRRRQYLKYREEHTVRLADGLEEEAAQAVERATTLASSLPEHLKGPQGPIEPLVSDNISEASGTSYATSVSSTNRRRVPPVPAEHEDGPIKCPYCHMFILVRNRSDWKRHVFRDLQPYVCLQKDCSAPDHLYPRRAHWMAHMKTEHWKICHCAFGCPGLFDSAKELQAHLQATHGQDMSDAYLASLESLSGRADAAKPRETCPLCVSFWCESAKKYEEHVGRHLEELALFALPSAGDDDGGEGSEEEGDSRAGSDGDVVVEFAFEDEDAIPATAGMEPTGGRHGDDDGSVRREAEENDHATDSETSSTYDGPFLKAVSMDDPSLGDWITLDTMPSERAQCLLDLALREGRRVDENSRAARGDDIPAELGMEPMTLRLADGSPASLDTAEDFVMWSDYECRRFPLLLASFGSDWNAIASHLESKTAVVAKNYYTWLKNESHPEWEGIVREADAKRMRGEEMPRLPPVRRGVVGQDGKLVDASDLPIRVSY</sequence>
<dbReference type="Proteomes" id="UP000235728">
    <property type="component" value="Unassembled WGS sequence"/>
</dbReference>
<feature type="region of interest" description="Disordered" evidence="1">
    <location>
        <begin position="85"/>
        <end position="138"/>
    </location>
</feature>
<evidence type="ECO:0000313" key="3">
    <source>
        <dbReference type="EMBL" id="PMB73715.1"/>
    </source>
</evidence>
<dbReference type="Pfam" id="PF26082">
    <property type="entry name" value="zf-C2H2_AcuF"/>
    <property type="match status" value="1"/>
</dbReference>
<dbReference type="EMBL" id="MRVG01000001">
    <property type="protein sequence ID" value="PMB73715.1"/>
    <property type="molecule type" value="Genomic_DNA"/>
</dbReference>
<protein>
    <recommendedName>
        <fullName evidence="2">C2H2-type domain-containing protein</fullName>
    </recommendedName>
</protein>
<dbReference type="InterPro" id="IPR013087">
    <property type="entry name" value="Znf_C2H2_type"/>
</dbReference>
<feature type="domain" description="C2H2-type" evidence="2">
    <location>
        <begin position="529"/>
        <end position="551"/>
    </location>
</feature>
<dbReference type="Gene3D" id="1.10.10.60">
    <property type="entry name" value="Homeodomain-like"/>
    <property type="match status" value="1"/>
</dbReference>
<feature type="compositionally biased region" description="Acidic residues" evidence="1">
    <location>
        <begin position="87"/>
        <end position="101"/>
    </location>
</feature>
<dbReference type="SMART" id="SM00355">
    <property type="entry name" value="ZnF_C2H2"/>
    <property type="match status" value="3"/>
</dbReference>
<organism evidence="3 4">
    <name type="scientific">Beauveria bassiana</name>
    <name type="common">White muscardine disease fungus</name>
    <name type="synonym">Tritirachium shiotae</name>
    <dbReference type="NCBI Taxonomy" id="176275"/>
    <lineage>
        <taxon>Eukaryota</taxon>
        <taxon>Fungi</taxon>
        <taxon>Dikarya</taxon>
        <taxon>Ascomycota</taxon>
        <taxon>Pezizomycotina</taxon>
        <taxon>Sordariomycetes</taxon>
        <taxon>Hypocreomycetidae</taxon>
        <taxon>Hypocreales</taxon>
        <taxon>Cordycipitaceae</taxon>
        <taxon>Beauveria</taxon>
    </lineage>
</organism>
<feature type="compositionally biased region" description="Basic and acidic residues" evidence="1">
    <location>
        <begin position="657"/>
        <end position="679"/>
    </location>
</feature>
<evidence type="ECO:0000259" key="2">
    <source>
        <dbReference type="PROSITE" id="PS00028"/>
    </source>
</evidence>
<dbReference type="AlphaFoldDB" id="A0A2N6P2H8"/>
<dbReference type="InterPro" id="IPR009057">
    <property type="entry name" value="Homeodomain-like_sf"/>
</dbReference>
<feature type="compositionally biased region" description="Gly residues" evidence="1">
    <location>
        <begin position="105"/>
        <end position="122"/>
    </location>
</feature>
<name>A0A2N6P2H8_BEABA</name>
<reference evidence="3 4" key="1">
    <citation type="journal article" date="2016" name="Appl. Microbiol. Biotechnol.">
        <title>Characterization of T-DNA insertion mutants with decreased virulence in the entomopathogenic fungus Beauveria bassiana JEF-007.</title>
        <authorList>
            <person name="Kim S."/>
            <person name="Lee S.J."/>
            <person name="Nai Y.S."/>
            <person name="Yu J.S."/>
            <person name="Lee M.R."/>
            <person name="Yang Y.T."/>
            <person name="Kim J.S."/>
        </authorList>
    </citation>
    <scope>NUCLEOTIDE SEQUENCE [LARGE SCALE GENOMIC DNA]</scope>
    <source>
        <strain evidence="3 4">JEF-007</strain>
    </source>
</reference>
<dbReference type="InterPro" id="IPR058925">
    <property type="entry name" value="zf-C2H2_AcuF"/>
</dbReference>
<dbReference type="PANTHER" id="PTHR35391">
    <property type="entry name" value="C2H2-TYPE DOMAIN-CONTAINING PROTEIN-RELATED"/>
    <property type="match status" value="1"/>
</dbReference>
<comment type="caution">
    <text evidence="3">The sequence shown here is derived from an EMBL/GenBank/DDBJ whole genome shotgun (WGS) entry which is preliminary data.</text>
</comment>
<evidence type="ECO:0000313" key="4">
    <source>
        <dbReference type="Proteomes" id="UP000235728"/>
    </source>
</evidence>
<proteinExistence type="predicted"/>
<evidence type="ECO:0000256" key="1">
    <source>
        <dbReference type="SAM" id="MobiDB-lite"/>
    </source>
</evidence>